<keyword evidence="6 13" id="KW-0812">Transmembrane</keyword>
<evidence type="ECO:0000256" key="4">
    <source>
        <dbReference type="ARBA" id="ARBA00022475"/>
    </source>
</evidence>
<evidence type="ECO:0000256" key="10">
    <source>
        <dbReference type="ARBA" id="ARBA00023012"/>
    </source>
</evidence>
<keyword evidence="11 13" id="KW-0472">Membrane</keyword>
<dbReference type="Gene3D" id="3.30.565.10">
    <property type="entry name" value="Histidine kinase-like ATPase, C-terminal domain"/>
    <property type="match status" value="1"/>
</dbReference>
<dbReference type="InterPro" id="IPR048760">
    <property type="entry name" value="VP0354-like_sensor_dom"/>
</dbReference>
<dbReference type="SUPFAM" id="SSF47384">
    <property type="entry name" value="Homodimeric domain of signal transducing histidine kinase"/>
    <property type="match status" value="1"/>
</dbReference>
<dbReference type="SMART" id="SM00448">
    <property type="entry name" value="REC"/>
    <property type="match status" value="2"/>
</dbReference>
<dbReference type="InterPro" id="IPR036097">
    <property type="entry name" value="HisK_dim/P_sf"/>
</dbReference>
<feature type="domain" description="Response regulatory" evidence="15">
    <location>
        <begin position="608"/>
        <end position="732"/>
    </location>
</feature>
<dbReference type="InterPro" id="IPR036641">
    <property type="entry name" value="HPT_dom_sf"/>
</dbReference>
<evidence type="ECO:0000256" key="5">
    <source>
        <dbReference type="ARBA" id="ARBA00022553"/>
    </source>
</evidence>
<dbReference type="Gene3D" id="1.20.120.160">
    <property type="entry name" value="HPT domain"/>
    <property type="match status" value="1"/>
</dbReference>
<dbReference type="InterPro" id="IPR005467">
    <property type="entry name" value="His_kinase_dom"/>
</dbReference>
<evidence type="ECO:0000256" key="13">
    <source>
        <dbReference type="SAM" id="Phobius"/>
    </source>
</evidence>
<evidence type="ECO:0000256" key="12">
    <source>
        <dbReference type="PROSITE-ProRule" id="PRU00169"/>
    </source>
</evidence>
<dbReference type="CDD" id="cd16922">
    <property type="entry name" value="HATPase_EvgS-ArcB-TorS-like"/>
    <property type="match status" value="1"/>
</dbReference>
<evidence type="ECO:0000256" key="11">
    <source>
        <dbReference type="ARBA" id="ARBA00023136"/>
    </source>
</evidence>
<dbReference type="SUPFAM" id="SSF47226">
    <property type="entry name" value="Histidine-containing phosphotransfer domain, HPT domain"/>
    <property type="match status" value="1"/>
</dbReference>
<dbReference type="Gene3D" id="3.30.450.20">
    <property type="entry name" value="PAS domain"/>
    <property type="match status" value="1"/>
</dbReference>
<dbReference type="CDD" id="cd17546">
    <property type="entry name" value="REC_hyHK_CKI1_RcsC-like"/>
    <property type="match status" value="1"/>
</dbReference>
<comment type="catalytic activity">
    <reaction evidence="1">
        <text>ATP + protein L-histidine = ADP + protein N-phospho-L-histidine.</text>
        <dbReference type="EC" id="2.7.13.3"/>
    </reaction>
</comment>
<evidence type="ECO:0000256" key="3">
    <source>
        <dbReference type="ARBA" id="ARBA00012438"/>
    </source>
</evidence>
<dbReference type="SUPFAM" id="SSF55874">
    <property type="entry name" value="ATPase domain of HSP90 chaperone/DNA topoisomerase II/histidine kinase"/>
    <property type="match status" value="1"/>
</dbReference>
<dbReference type="Pfam" id="PF01627">
    <property type="entry name" value="Hpt"/>
    <property type="match status" value="1"/>
</dbReference>
<keyword evidence="10" id="KW-0902">Two-component regulatory system</keyword>
<accession>A0ABP7WPH7</accession>
<dbReference type="Gene3D" id="3.40.50.2300">
    <property type="match status" value="2"/>
</dbReference>
<dbReference type="InterPro" id="IPR008207">
    <property type="entry name" value="Sig_transdc_His_kin_Hpt_dom"/>
</dbReference>
<keyword evidence="7" id="KW-0547">Nucleotide-binding</keyword>
<dbReference type="InterPro" id="IPR004358">
    <property type="entry name" value="Sig_transdc_His_kin-like_C"/>
</dbReference>
<keyword evidence="5 12" id="KW-0597">Phosphoprotein</keyword>
<dbReference type="Proteomes" id="UP001500392">
    <property type="component" value="Unassembled WGS sequence"/>
</dbReference>
<evidence type="ECO:0000256" key="9">
    <source>
        <dbReference type="ARBA" id="ARBA00022989"/>
    </source>
</evidence>
<keyword evidence="9 13" id="KW-1133">Transmembrane helix</keyword>
<evidence type="ECO:0000313" key="17">
    <source>
        <dbReference type="Proteomes" id="UP001500392"/>
    </source>
</evidence>
<dbReference type="SMART" id="SM00387">
    <property type="entry name" value="HATPase_c"/>
    <property type="match status" value="1"/>
</dbReference>
<protein>
    <recommendedName>
        <fullName evidence="3">histidine kinase</fullName>
        <ecNumber evidence="3">2.7.13.3</ecNumber>
    </recommendedName>
</protein>
<dbReference type="SMART" id="SM00388">
    <property type="entry name" value="HisKA"/>
    <property type="match status" value="1"/>
</dbReference>
<proteinExistence type="predicted"/>
<feature type="modified residue" description="4-aspartylphosphate" evidence="12">
    <location>
        <position position="662"/>
    </location>
</feature>
<evidence type="ECO:0000256" key="8">
    <source>
        <dbReference type="ARBA" id="ARBA00022840"/>
    </source>
</evidence>
<feature type="transmembrane region" description="Helical" evidence="13">
    <location>
        <begin position="313"/>
        <end position="335"/>
    </location>
</feature>
<evidence type="ECO:0000256" key="7">
    <source>
        <dbReference type="ARBA" id="ARBA00022741"/>
    </source>
</evidence>
<comment type="subcellular location">
    <subcellularLocation>
        <location evidence="2">Cell membrane</location>
        <topology evidence="2">Multi-pass membrane protein</topology>
    </subcellularLocation>
</comment>
<evidence type="ECO:0000313" key="16">
    <source>
        <dbReference type="EMBL" id="GAA4093546.1"/>
    </source>
</evidence>
<evidence type="ECO:0000256" key="6">
    <source>
        <dbReference type="ARBA" id="ARBA00022692"/>
    </source>
</evidence>
<dbReference type="Pfam" id="PF21623">
    <property type="entry name" value="HK_sensor_dom_bact"/>
    <property type="match status" value="1"/>
</dbReference>
<keyword evidence="17" id="KW-1185">Reference proteome</keyword>
<feature type="transmembrane region" description="Helical" evidence="13">
    <location>
        <begin position="12"/>
        <end position="34"/>
    </location>
</feature>
<evidence type="ECO:0000256" key="1">
    <source>
        <dbReference type="ARBA" id="ARBA00000085"/>
    </source>
</evidence>
<feature type="modified residue" description="4-aspartylphosphate" evidence="12">
    <location>
        <position position="813"/>
    </location>
</feature>
<evidence type="ECO:0000259" key="14">
    <source>
        <dbReference type="PROSITE" id="PS50109"/>
    </source>
</evidence>
<dbReference type="EC" id="2.7.13.3" evidence="3"/>
<dbReference type="PANTHER" id="PTHR45339">
    <property type="entry name" value="HYBRID SIGNAL TRANSDUCTION HISTIDINE KINASE J"/>
    <property type="match status" value="1"/>
</dbReference>
<dbReference type="InterPro" id="IPR029151">
    <property type="entry name" value="Sensor-like_sf"/>
</dbReference>
<dbReference type="InterPro" id="IPR011006">
    <property type="entry name" value="CheY-like_superfamily"/>
</dbReference>
<reference evidence="17" key="1">
    <citation type="journal article" date="2019" name="Int. J. Syst. Evol. Microbiol.">
        <title>The Global Catalogue of Microorganisms (GCM) 10K type strain sequencing project: providing services to taxonomists for standard genome sequencing and annotation.</title>
        <authorList>
            <consortium name="The Broad Institute Genomics Platform"/>
            <consortium name="The Broad Institute Genome Sequencing Center for Infectious Disease"/>
            <person name="Wu L."/>
            <person name="Ma J."/>
        </authorList>
    </citation>
    <scope>NUCLEOTIDE SEQUENCE [LARGE SCALE GENOMIC DNA]</scope>
    <source>
        <strain evidence="17">JCM 17304</strain>
    </source>
</reference>
<dbReference type="PROSITE" id="PS50109">
    <property type="entry name" value="HIS_KIN"/>
    <property type="match status" value="1"/>
</dbReference>
<dbReference type="InterPro" id="IPR003594">
    <property type="entry name" value="HATPase_dom"/>
</dbReference>
<gene>
    <name evidence="16" type="ORF">GCM10022414_16680</name>
</gene>
<evidence type="ECO:0000259" key="15">
    <source>
        <dbReference type="PROSITE" id="PS50110"/>
    </source>
</evidence>
<feature type="domain" description="Response regulatory" evidence="15">
    <location>
        <begin position="764"/>
        <end position="880"/>
    </location>
</feature>
<dbReference type="SUPFAM" id="SSF52172">
    <property type="entry name" value="CheY-like"/>
    <property type="match status" value="2"/>
</dbReference>
<evidence type="ECO:0000256" key="2">
    <source>
        <dbReference type="ARBA" id="ARBA00004651"/>
    </source>
</evidence>
<dbReference type="Pfam" id="PF00072">
    <property type="entry name" value="Response_reg"/>
    <property type="match status" value="2"/>
</dbReference>
<sequence>MTKMQHKQKSRAVFLFITLSLFSLIVSGLLYSHYKNNLHDSSLNDLETISDRNISVLSHEIDQLGFVLFDIKLGIIRHHLLAPPQALNRKNVEDFLLGYTAKNSLISQIRWIDEKGMERARLDRLTRAGSKFTSAEVLQDKSSRYYVSEANSAATDIIYISPIDLNIEQGRVVQPFQPTLRMVIPTRNEEGLKDGIIVLNIDLTTIFEKIYASTREGMVFRVVDSLGSLIIDTDSPDEAWASLLGMSASAQGVRDTHLKSLITRADANIAGKYVGPDETLERLSGLLNSGQRTYYIHTYLSDNFLKGISREALIWRLPVLLLLLLFSAGVAVYVYTYDRRLQNLNAKLQLQIEEVEKVNLYKSTFLANMSHEIRTPLTSVIGLLDIIRRNPDGEGLNQNLALVSTAARNLLLLINDILDLTRIESGHLHLEIGELQIDALVDHSVGLFASEAETKKLELISEVDPELSSLSFTGDALRIQQLLNNLIGNGVKFTAKGGVNIRVELCEISDNIATVRFCVSDTGIGIDAAELDRLCEPFVQSDVSVTRRYGGSGLGLSITKHLLDLMTSQLQVKSQLDAGSSFSFVLKLPVAAERNAEVGKLRQEVPKKILIVDENPRICEVLDKMFSYWGCQTTALHSSDEAYYAVVEGADGGEPFGLLIVDKHLSKLEGVELIERINSCLDAKGHARPPEILMALEADRQSIAGIPELEGVSVLQKPVTMSRLLEALGGQNVISVVGGEAEPDVVAMLIASLAVKLKSARPPRILLADDNSYNRVLLELLFGSFGLTVVLVNDGLEALNKVLEGGFDLVFLDIQMPVMDGLTATRRIRSHYSAEALPVFAVSAATFESDIDAAKAAGFNAHIAKPINVENLLSLILQYWVPIANSPLIENSSTSKTNENNDAISGLFELAEFDSENAIYQQIGPSGYRRVATAFVKDMESELARFSSATTMSSEDQQRFLHRLKGAAASVGATTLAKLNAELSQRIAEEPNTSIAPLFEAIDHTIKILRRYLDIIGEET</sequence>
<name>A0ABP7WPH7_9GAMM</name>
<organism evidence="16 17">
    <name type="scientific">Zhongshania borealis</name>
    <dbReference type="NCBI Taxonomy" id="889488"/>
    <lineage>
        <taxon>Bacteria</taxon>
        <taxon>Pseudomonadati</taxon>
        <taxon>Pseudomonadota</taxon>
        <taxon>Gammaproteobacteria</taxon>
        <taxon>Cellvibrionales</taxon>
        <taxon>Spongiibacteraceae</taxon>
        <taxon>Zhongshania</taxon>
    </lineage>
</organism>
<dbReference type="PRINTS" id="PR00344">
    <property type="entry name" value="BCTRLSENSOR"/>
</dbReference>
<feature type="domain" description="Histidine kinase" evidence="14">
    <location>
        <begin position="368"/>
        <end position="590"/>
    </location>
</feature>
<dbReference type="InterPro" id="IPR001789">
    <property type="entry name" value="Sig_transdc_resp-reg_receiver"/>
</dbReference>
<dbReference type="SUPFAM" id="SSF103190">
    <property type="entry name" value="Sensory domain-like"/>
    <property type="match status" value="1"/>
</dbReference>
<dbReference type="InterPro" id="IPR003661">
    <property type="entry name" value="HisK_dim/P_dom"/>
</dbReference>
<dbReference type="EMBL" id="BAABDM010000002">
    <property type="protein sequence ID" value="GAA4093546.1"/>
    <property type="molecule type" value="Genomic_DNA"/>
</dbReference>
<keyword evidence="4" id="KW-1003">Cell membrane</keyword>
<dbReference type="InterPro" id="IPR036890">
    <property type="entry name" value="HATPase_C_sf"/>
</dbReference>
<dbReference type="Pfam" id="PF00512">
    <property type="entry name" value="HisKA"/>
    <property type="match status" value="1"/>
</dbReference>
<dbReference type="PROSITE" id="PS50110">
    <property type="entry name" value="RESPONSE_REGULATORY"/>
    <property type="match status" value="2"/>
</dbReference>
<comment type="caution">
    <text evidence="16">The sequence shown here is derived from an EMBL/GenBank/DDBJ whole genome shotgun (WGS) entry which is preliminary data.</text>
</comment>
<dbReference type="CDD" id="cd00082">
    <property type="entry name" value="HisKA"/>
    <property type="match status" value="1"/>
</dbReference>
<dbReference type="PANTHER" id="PTHR45339:SF1">
    <property type="entry name" value="HYBRID SIGNAL TRANSDUCTION HISTIDINE KINASE J"/>
    <property type="match status" value="1"/>
</dbReference>
<dbReference type="Pfam" id="PF02518">
    <property type="entry name" value="HATPase_c"/>
    <property type="match status" value="1"/>
</dbReference>
<dbReference type="Gene3D" id="1.10.287.130">
    <property type="match status" value="1"/>
</dbReference>
<keyword evidence="8" id="KW-0067">ATP-binding</keyword>